<dbReference type="EMBL" id="JH159155">
    <property type="protein sequence ID" value="EGZ15223.1"/>
    <property type="molecule type" value="Genomic_DNA"/>
</dbReference>
<dbReference type="Proteomes" id="UP000002640">
    <property type="component" value="Unassembled WGS sequence"/>
</dbReference>
<dbReference type="RefSeq" id="XP_009528972.1">
    <property type="nucleotide sequence ID" value="XM_009530677.1"/>
</dbReference>
<dbReference type="AlphaFoldDB" id="G4ZKA7"/>
<evidence type="ECO:0000313" key="2">
    <source>
        <dbReference type="EMBL" id="EGZ15223.1"/>
    </source>
</evidence>
<evidence type="ECO:0000256" key="1">
    <source>
        <dbReference type="SAM" id="Phobius"/>
    </source>
</evidence>
<evidence type="ECO:0000313" key="3">
    <source>
        <dbReference type="Proteomes" id="UP000002640"/>
    </source>
</evidence>
<sequence>MVVVATTSPDSKPLDESPLNQLGTRLGSAARCLCFLWTRLPGQYTASKLDVFERFRLETPRWKVIVILILTPAPCLLANLLLESIPLADPATGFRHSIAFQIRHFLASVIQTMFPALVKKDCVPDFSTGSWKLVAAFGVIQGLIAISTNAIISLSTGVHPVPFAHFTPSIPMGVPNCPNFERKAAKWTIDSGWKCCQSLCTRFSRPCL</sequence>
<gene>
    <name evidence="2" type="ORF">PHYSODRAFT_507373</name>
</gene>
<keyword evidence="1" id="KW-0472">Membrane</keyword>
<organism evidence="2 3">
    <name type="scientific">Phytophthora sojae (strain P6497)</name>
    <name type="common">Soybean stem and root rot agent</name>
    <name type="synonym">Phytophthora megasperma f. sp. glycines</name>
    <dbReference type="NCBI Taxonomy" id="1094619"/>
    <lineage>
        <taxon>Eukaryota</taxon>
        <taxon>Sar</taxon>
        <taxon>Stramenopiles</taxon>
        <taxon>Oomycota</taxon>
        <taxon>Peronosporomycetes</taxon>
        <taxon>Peronosporales</taxon>
        <taxon>Peronosporaceae</taxon>
        <taxon>Phytophthora</taxon>
    </lineage>
</organism>
<keyword evidence="1" id="KW-0812">Transmembrane</keyword>
<name>G4ZKA7_PHYSP</name>
<dbReference type="InParanoid" id="G4ZKA7"/>
<protein>
    <submittedName>
        <fullName evidence="2">Uncharacterized protein</fullName>
    </submittedName>
</protein>
<proteinExistence type="predicted"/>
<dbReference type="KEGG" id="psoj:PHYSODRAFT_507373"/>
<keyword evidence="1" id="KW-1133">Transmembrane helix</keyword>
<feature type="transmembrane region" description="Helical" evidence="1">
    <location>
        <begin position="64"/>
        <end position="82"/>
    </location>
</feature>
<dbReference type="GeneID" id="20658745"/>
<reference evidence="2 3" key="1">
    <citation type="journal article" date="2006" name="Science">
        <title>Phytophthora genome sequences uncover evolutionary origins and mechanisms of pathogenesis.</title>
        <authorList>
            <person name="Tyler B.M."/>
            <person name="Tripathy S."/>
            <person name="Zhang X."/>
            <person name="Dehal P."/>
            <person name="Jiang R.H."/>
            <person name="Aerts A."/>
            <person name="Arredondo F.D."/>
            <person name="Baxter L."/>
            <person name="Bensasson D."/>
            <person name="Beynon J.L."/>
            <person name="Chapman J."/>
            <person name="Damasceno C.M."/>
            <person name="Dorrance A.E."/>
            <person name="Dou D."/>
            <person name="Dickerman A.W."/>
            <person name="Dubchak I.L."/>
            <person name="Garbelotto M."/>
            <person name="Gijzen M."/>
            <person name="Gordon S.G."/>
            <person name="Govers F."/>
            <person name="Grunwald N.J."/>
            <person name="Huang W."/>
            <person name="Ivors K.L."/>
            <person name="Jones R.W."/>
            <person name="Kamoun S."/>
            <person name="Krampis K."/>
            <person name="Lamour K.H."/>
            <person name="Lee M.K."/>
            <person name="McDonald W.H."/>
            <person name="Medina M."/>
            <person name="Meijer H.J."/>
            <person name="Nordberg E.K."/>
            <person name="Maclean D.J."/>
            <person name="Ospina-Giraldo M.D."/>
            <person name="Morris P.F."/>
            <person name="Phuntumart V."/>
            <person name="Putnam N.H."/>
            <person name="Rash S."/>
            <person name="Rose J.K."/>
            <person name="Sakihama Y."/>
            <person name="Salamov A.A."/>
            <person name="Savidor A."/>
            <person name="Scheuring C.F."/>
            <person name="Smith B.M."/>
            <person name="Sobral B.W."/>
            <person name="Terry A."/>
            <person name="Torto-Alalibo T.A."/>
            <person name="Win J."/>
            <person name="Xu Z."/>
            <person name="Zhang H."/>
            <person name="Grigoriev I.V."/>
            <person name="Rokhsar D.S."/>
            <person name="Boore J.L."/>
        </authorList>
    </citation>
    <scope>NUCLEOTIDE SEQUENCE [LARGE SCALE GENOMIC DNA]</scope>
    <source>
        <strain evidence="2 3">P6497</strain>
    </source>
</reference>
<feature type="transmembrane region" description="Helical" evidence="1">
    <location>
        <begin position="130"/>
        <end position="152"/>
    </location>
</feature>
<accession>G4ZKA7</accession>
<keyword evidence="3" id="KW-1185">Reference proteome</keyword>